<keyword evidence="2" id="KW-1185">Reference proteome</keyword>
<protein>
    <submittedName>
        <fullName evidence="1">Uncharacterized protein</fullName>
    </submittedName>
</protein>
<organism evidence="1 2">
    <name type="scientific">Clitoria ternatea</name>
    <name type="common">Butterfly pea</name>
    <dbReference type="NCBI Taxonomy" id="43366"/>
    <lineage>
        <taxon>Eukaryota</taxon>
        <taxon>Viridiplantae</taxon>
        <taxon>Streptophyta</taxon>
        <taxon>Embryophyta</taxon>
        <taxon>Tracheophyta</taxon>
        <taxon>Spermatophyta</taxon>
        <taxon>Magnoliopsida</taxon>
        <taxon>eudicotyledons</taxon>
        <taxon>Gunneridae</taxon>
        <taxon>Pentapetalae</taxon>
        <taxon>rosids</taxon>
        <taxon>fabids</taxon>
        <taxon>Fabales</taxon>
        <taxon>Fabaceae</taxon>
        <taxon>Papilionoideae</taxon>
        <taxon>50 kb inversion clade</taxon>
        <taxon>NPAAA clade</taxon>
        <taxon>indigoferoid/millettioid clade</taxon>
        <taxon>Phaseoleae</taxon>
        <taxon>Clitoria</taxon>
    </lineage>
</organism>
<dbReference type="AlphaFoldDB" id="A0AAN9IV08"/>
<evidence type="ECO:0000313" key="2">
    <source>
        <dbReference type="Proteomes" id="UP001359559"/>
    </source>
</evidence>
<dbReference type="EMBL" id="JAYKXN010000005">
    <property type="protein sequence ID" value="KAK7286679.1"/>
    <property type="molecule type" value="Genomic_DNA"/>
</dbReference>
<accession>A0AAN9IV08</accession>
<sequence>MNSSRQAYETLSSGIVGSLEPLRLSTFFISKNILGSFEGVQVSDSLGFCSKPGVGDYRESRSCLSLSWT</sequence>
<proteinExistence type="predicted"/>
<comment type="caution">
    <text evidence="1">The sequence shown here is derived from an EMBL/GenBank/DDBJ whole genome shotgun (WGS) entry which is preliminary data.</text>
</comment>
<name>A0AAN9IV08_CLITE</name>
<dbReference type="Proteomes" id="UP001359559">
    <property type="component" value="Unassembled WGS sequence"/>
</dbReference>
<evidence type="ECO:0000313" key="1">
    <source>
        <dbReference type="EMBL" id="KAK7286679.1"/>
    </source>
</evidence>
<gene>
    <name evidence="1" type="ORF">RJT34_21856</name>
</gene>
<reference evidence="1 2" key="1">
    <citation type="submission" date="2024-01" db="EMBL/GenBank/DDBJ databases">
        <title>The genomes of 5 underutilized Papilionoideae crops provide insights into root nodulation and disease resistance.</title>
        <authorList>
            <person name="Yuan L."/>
        </authorList>
    </citation>
    <scope>NUCLEOTIDE SEQUENCE [LARGE SCALE GENOMIC DNA]</scope>
    <source>
        <strain evidence="1">LY-2023</strain>
        <tissue evidence="1">Leaf</tissue>
    </source>
</reference>